<dbReference type="InterPro" id="IPR001173">
    <property type="entry name" value="Glyco_trans_2-like"/>
</dbReference>
<evidence type="ECO:0000259" key="2">
    <source>
        <dbReference type="Pfam" id="PF00535"/>
    </source>
</evidence>
<keyword evidence="1" id="KW-1133">Transmembrane helix</keyword>
<reference evidence="3 4" key="1">
    <citation type="submission" date="2015-04" db="EMBL/GenBank/DDBJ databases">
        <title>Draft genome sequence of bacteremic isolate Catabacter hongkongensis type strain HKU16T.</title>
        <authorList>
            <person name="Lau S.K."/>
            <person name="Teng J.L."/>
            <person name="Huang Y."/>
            <person name="Curreem S.O."/>
            <person name="Tsui S.K."/>
            <person name="Woo P.C."/>
        </authorList>
    </citation>
    <scope>NUCLEOTIDE SEQUENCE [LARGE SCALE GENOMIC DNA]</scope>
    <source>
        <strain evidence="3 4">HKU16</strain>
    </source>
</reference>
<gene>
    <name evidence="3" type="ORF">CHK_0387</name>
</gene>
<dbReference type="InterPro" id="IPR050256">
    <property type="entry name" value="Glycosyltransferase_2"/>
</dbReference>
<dbReference type="SUPFAM" id="SSF53448">
    <property type="entry name" value="Nucleotide-diphospho-sugar transferases"/>
    <property type="match status" value="1"/>
</dbReference>
<dbReference type="InterPro" id="IPR029044">
    <property type="entry name" value="Nucleotide-diphossugar_trans"/>
</dbReference>
<proteinExistence type="predicted"/>
<feature type="transmembrane region" description="Helical" evidence="1">
    <location>
        <begin position="202"/>
        <end position="225"/>
    </location>
</feature>
<dbReference type="Pfam" id="PF00535">
    <property type="entry name" value="Glycos_transf_2"/>
    <property type="match status" value="1"/>
</dbReference>
<keyword evidence="3" id="KW-0808">Transferase</keyword>
<accession>A0A0M2NNZ6</accession>
<comment type="caution">
    <text evidence="3">The sequence shown here is derived from an EMBL/GenBank/DDBJ whole genome shotgun (WGS) entry which is preliminary data.</text>
</comment>
<dbReference type="PANTHER" id="PTHR48090">
    <property type="entry name" value="UNDECAPRENYL-PHOSPHATE 4-DEOXY-4-FORMAMIDO-L-ARABINOSE TRANSFERASE-RELATED"/>
    <property type="match status" value="1"/>
</dbReference>
<dbReference type="AlphaFoldDB" id="A0A0M2NNZ6"/>
<dbReference type="Proteomes" id="UP000034076">
    <property type="component" value="Unassembled WGS sequence"/>
</dbReference>
<keyword evidence="4" id="KW-1185">Reference proteome</keyword>
<dbReference type="RefSeq" id="WP_046442332.1">
    <property type="nucleotide sequence ID" value="NZ_LAYJ01000039.1"/>
</dbReference>
<dbReference type="STRING" id="270498.CHK_0387"/>
<feature type="domain" description="Glycosyltransferase 2-like" evidence="2">
    <location>
        <begin position="5"/>
        <end position="163"/>
    </location>
</feature>
<organism evidence="3 4">
    <name type="scientific">Christensenella hongkongensis</name>
    <dbReference type="NCBI Taxonomy" id="270498"/>
    <lineage>
        <taxon>Bacteria</taxon>
        <taxon>Bacillati</taxon>
        <taxon>Bacillota</taxon>
        <taxon>Clostridia</taxon>
        <taxon>Christensenellales</taxon>
        <taxon>Christensenellaceae</taxon>
        <taxon>Christensenella</taxon>
    </lineage>
</organism>
<keyword evidence="1" id="KW-0812">Transmembrane</keyword>
<evidence type="ECO:0000313" key="4">
    <source>
        <dbReference type="Proteomes" id="UP000034076"/>
    </source>
</evidence>
<evidence type="ECO:0000256" key="1">
    <source>
        <dbReference type="SAM" id="Phobius"/>
    </source>
</evidence>
<dbReference type="GO" id="GO:0016757">
    <property type="term" value="F:glycosyltransferase activity"/>
    <property type="evidence" value="ECO:0007669"/>
    <property type="project" value="UniProtKB-KW"/>
</dbReference>
<dbReference type="CDD" id="cd04179">
    <property type="entry name" value="DPM_DPG-synthase_like"/>
    <property type="match status" value="1"/>
</dbReference>
<dbReference type="OrthoDB" id="9810303at2"/>
<name>A0A0M2NNZ6_9FIRM</name>
<keyword evidence="3" id="KW-0328">Glycosyltransferase</keyword>
<dbReference type="EC" id="2.4.-.-" evidence="3"/>
<dbReference type="EMBL" id="LAYJ01000039">
    <property type="protein sequence ID" value="KKI52117.1"/>
    <property type="molecule type" value="Genomic_DNA"/>
</dbReference>
<evidence type="ECO:0000313" key="3">
    <source>
        <dbReference type="EMBL" id="KKI52117.1"/>
    </source>
</evidence>
<dbReference type="Gene3D" id="3.90.550.10">
    <property type="entry name" value="Spore Coat Polysaccharide Biosynthesis Protein SpsA, Chain A"/>
    <property type="match status" value="1"/>
</dbReference>
<keyword evidence="1" id="KW-0472">Membrane</keyword>
<protein>
    <submittedName>
        <fullName evidence="3">Glycosyltransferase involved in cell wall biogenesis</fullName>
        <ecNumber evidence="3">2.4.-.-</ecNumber>
    </submittedName>
</protein>
<sequence length="234" mass="26340">MNLLIFVPAYNEQDSILKVAQDLRTHCPQIDFVVINDGSTDQTAQICAENNIPCISLPVNLGLDGVFQTGNKYALLHGYDYAMPFDGDGQHNAKCVQLLIDKMQEGSYDVVIGSRYASRKKPMTLRMLGSRLLSGAFRLTTGVKFTDPTSGMRLISRKLMKQIAYDPNCGPEPDTWAYFVRRGAKLAEVQVDMNERETGKSYFTFAKSIFYMFRMFVSIIFINLFRGRGKKNGA</sequence>
<dbReference type="PANTHER" id="PTHR48090:SF7">
    <property type="entry name" value="RFBJ PROTEIN"/>
    <property type="match status" value="1"/>
</dbReference>